<accession>A0A5C8I098</accession>
<proteinExistence type="predicted"/>
<dbReference type="InterPro" id="IPR013024">
    <property type="entry name" value="GGCT-like"/>
</dbReference>
<dbReference type="Gene3D" id="3.10.490.10">
    <property type="entry name" value="Gamma-glutamyl cyclotransferase-like"/>
    <property type="match status" value="1"/>
</dbReference>
<dbReference type="Pfam" id="PF06094">
    <property type="entry name" value="GGACT"/>
    <property type="match status" value="1"/>
</dbReference>
<evidence type="ECO:0000313" key="2">
    <source>
        <dbReference type="EMBL" id="TXK12392.1"/>
    </source>
</evidence>
<dbReference type="Proteomes" id="UP000321034">
    <property type="component" value="Unassembled WGS sequence"/>
</dbReference>
<comment type="caution">
    <text evidence="2">The sequence shown here is derived from an EMBL/GenBank/DDBJ whole genome shotgun (WGS) entry which is preliminary data.</text>
</comment>
<sequence>MAEASADQALFTYGTLQLPEVQLDTFGRLVEGEDDVLPGYTTVDVDVDDPRVVKLSGSAVHSVLRRTGSARDKVVGTVLWVTEDELDAADEYEVAVYRRVEVTLASGRTAWVYAAAAGVGA</sequence>
<dbReference type="InterPro" id="IPR036568">
    <property type="entry name" value="GGCT-like_sf"/>
</dbReference>
<dbReference type="GO" id="GO:0016740">
    <property type="term" value="F:transferase activity"/>
    <property type="evidence" value="ECO:0007669"/>
    <property type="project" value="UniProtKB-KW"/>
</dbReference>
<organism evidence="2 3">
    <name type="scientific">Microbacterium hatanonis</name>
    <dbReference type="NCBI Taxonomy" id="404366"/>
    <lineage>
        <taxon>Bacteria</taxon>
        <taxon>Bacillati</taxon>
        <taxon>Actinomycetota</taxon>
        <taxon>Actinomycetes</taxon>
        <taxon>Micrococcales</taxon>
        <taxon>Microbacteriaceae</taxon>
        <taxon>Microbacterium</taxon>
    </lineage>
</organism>
<dbReference type="InterPro" id="IPR009288">
    <property type="entry name" value="AIG2-like_dom"/>
</dbReference>
<keyword evidence="3" id="KW-1185">Reference proteome</keyword>
<dbReference type="EMBL" id="VRSV01000001">
    <property type="protein sequence ID" value="TXK12392.1"/>
    <property type="molecule type" value="Genomic_DNA"/>
</dbReference>
<evidence type="ECO:0000313" key="3">
    <source>
        <dbReference type="Proteomes" id="UP000321034"/>
    </source>
</evidence>
<reference evidence="2 3" key="1">
    <citation type="submission" date="2019-08" db="EMBL/GenBank/DDBJ databases">
        <authorList>
            <person name="Dong K."/>
        </authorList>
    </citation>
    <scope>NUCLEOTIDE SEQUENCE [LARGE SCALE GENOMIC DNA]</scope>
    <source>
        <strain evidence="2 3">JCM14558</strain>
    </source>
</reference>
<feature type="domain" description="Gamma-glutamylcyclotransferase AIG2-like" evidence="1">
    <location>
        <begin position="10"/>
        <end position="115"/>
    </location>
</feature>
<dbReference type="OrthoDB" id="9798388at2"/>
<dbReference type="RefSeq" id="WP_147893122.1">
    <property type="nucleotide sequence ID" value="NZ_BAAANR010000001.1"/>
</dbReference>
<protein>
    <submittedName>
        <fullName evidence="2">Gamma-glutamylcyclotransferase</fullName>
    </submittedName>
</protein>
<dbReference type="SUPFAM" id="SSF110857">
    <property type="entry name" value="Gamma-glutamyl cyclotransferase-like"/>
    <property type="match status" value="1"/>
</dbReference>
<keyword evidence="2" id="KW-0808">Transferase</keyword>
<dbReference type="AlphaFoldDB" id="A0A5C8I098"/>
<name>A0A5C8I098_9MICO</name>
<gene>
    <name evidence="2" type="ORF">FVP77_02635</name>
</gene>
<evidence type="ECO:0000259" key="1">
    <source>
        <dbReference type="Pfam" id="PF06094"/>
    </source>
</evidence>
<dbReference type="CDD" id="cd06661">
    <property type="entry name" value="GGCT_like"/>
    <property type="match status" value="1"/>
</dbReference>